<dbReference type="AlphaFoldDB" id="A0A371FY92"/>
<evidence type="ECO:0000313" key="2">
    <source>
        <dbReference type="Proteomes" id="UP000257109"/>
    </source>
</evidence>
<sequence length="110" mass="12423">MTALWEQCSELLSFHINLCTAGNYAGIYYVFVTWEANHILPLMPTMMGTLVHLHTSANPMGYNFDDELNRSSGKAVLGWLKLKAALRWDHITTSVKRLTLRSNFGVHLNG</sequence>
<gene>
    <name evidence="1" type="ORF">CR513_36122</name>
</gene>
<proteinExistence type="predicted"/>
<organism evidence="1 2">
    <name type="scientific">Mucuna pruriens</name>
    <name type="common">Velvet bean</name>
    <name type="synonym">Dolichos pruriens</name>
    <dbReference type="NCBI Taxonomy" id="157652"/>
    <lineage>
        <taxon>Eukaryota</taxon>
        <taxon>Viridiplantae</taxon>
        <taxon>Streptophyta</taxon>
        <taxon>Embryophyta</taxon>
        <taxon>Tracheophyta</taxon>
        <taxon>Spermatophyta</taxon>
        <taxon>Magnoliopsida</taxon>
        <taxon>eudicotyledons</taxon>
        <taxon>Gunneridae</taxon>
        <taxon>Pentapetalae</taxon>
        <taxon>rosids</taxon>
        <taxon>fabids</taxon>
        <taxon>Fabales</taxon>
        <taxon>Fabaceae</taxon>
        <taxon>Papilionoideae</taxon>
        <taxon>50 kb inversion clade</taxon>
        <taxon>NPAAA clade</taxon>
        <taxon>indigoferoid/millettioid clade</taxon>
        <taxon>Phaseoleae</taxon>
        <taxon>Mucuna</taxon>
    </lineage>
</organism>
<reference evidence="1" key="1">
    <citation type="submission" date="2018-05" db="EMBL/GenBank/DDBJ databases">
        <title>Draft genome of Mucuna pruriens seed.</title>
        <authorList>
            <person name="Nnadi N.E."/>
            <person name="Vos R."/>
            <person name="Hasami M.H."/>
            <person name="Devisetty U.K."/>
            <person name="Aguiy J.C."/>
        </authorList>
    </citation>
    <scope>NUCLEOTIDE SEQUENCE [LARGE SCALE GENOMIC DNA]</scope>
    <source>
        <strain evidence="1">JCA_2017</strain>
    </source>
</reference>
<accession>A0A371FY92</accession>
<dbReference type="OrthoDB" id="1735635at2759"/>
<dbReference type="Proteomes" id="UP000257109">
    <property type="component" value="Unassembled WGS sequence"/>
</dbReference>
<feature type="non-terminal residue" evidence="1">
    <location>
        <position position="1"/>
    </location>
</feature>
<evidence type="ECO:0000313" key="1">
    <source>
        <dbReference type="EMBL" id="RDX83013.1"/>
    </source>
</evidence>
<name>A0A371FY92_MUCPR</name>
<dbReference type="STRING" id="157652.A0A371FY92"/>
<protein>
    <submittedName>
        <fullName evidence="1">Uncharacterized protein</fullName>
    </submittedName>
</protein>
<keyword evidence="2" id="KW-1185">Reference proteome</keyword>
<comment type="caution">
    <text evidence="1">The sequence shown here is derived from an EMBL/GenBank/DDBJ whole genome shotgun (WGS) entry which is preliminary data.</text>
</comment>
<dbReference type="EMBL" id="QJKJ01007488">
    <property type="protein sequence ID" value="RDX83013.1"/>
    <property type="molecule type" value="Genomic_DNA"/>
</dbReference>